<name>A0A6M3WVW0_PTELU</name>
<organism evidence="8">
    <name type="scientific">Pterocladia lucida</name>
    <name type="common">Red seaweed</name>
    <name type="synonym">Fucus lucidus</name>
    <dbReference type="NCBI Taxonomy" id="31408"/>
    <lineage>
        <taxon>Eukaryota</taxon>
        <taxon>Rhodophyta</taxon>
        <taxon>Florideophyceae</taxon>
        <taxon>Rhodymeniophycidae</taxon>
        <taxon>Gelidiales</taxon>
        <taxon>Pterocladiaceae</taxon>
        <taxon>Pterocladia</taxon>
    </lineage>
</organism>
<reference evidence="8" key="1">
    <citation type="journal article" date="2020" name="J. Phycol.">
        <title>The Organelle Genomes in the Photosynthetic Red Algal Parasite Pterocladiophila hemisphaerica (Florideophyceae, Rhodophyta) Have Elevated Substitution Rates and Extreme Gene Loss in the Plastid Genome.</title>
        <authorList>
            <person name="Preuss M."/>
            <person name="Verbruggen H."/>
            <person name="Zuccarello G.C."/>
        </authorList>
    </citation>
    <scope>NUCLEOTIDE SEQUENCE</scope>
</reference>
<dbReference type="GO" id="GO:0032267">
    <property type="term" value="F:tRNA(Ile)-lysidine synthase activity"/>
    <property type="evidence" value="ECO:0007669"/>
    <property type="project" value="UniProtKB-EC"/>
</dbReference>
<dbReference type="GO" id="GO:0008033">
    <property type="term" value="P:tRNA processing"/>
    <property type="evidence" value="ECO:0007669"/>
    <property type="project" value="UniProtKB-KW"/>
</dbReference>
<dbReference type="EMBL" id="MT117916">
    <property type="protein sequence ID" value="QJH88232.1"/>
    <property type="molecule type" value="Genomic_DNA"/>
</dbReference>
<sequence>MKTDYIYIDHQWKNESMYHTKHLVNLIRDFKEKIYIYQIQTITQSEKEARIIRYQTLVQHALKYNYNMIMTGHTKTDKLETFFQQLFRGTSLEGITSLNISNKIHSKILITRPLLTTNRIETYWFCRQLSLPIWSDISNYNNRIKRNRIRYELMPYLSQYFGNKITNNIYSFLIIASKDNEYIKQNALKVYLLARHNKYIALNYNFIQTQHIAIQVRVLYIFFCHSFNKILTRITIYQLINNINHDLCNKRIIKWEPLTINLYNQWIYIN</sequence>
<dbReference type="AlphaFoldDB" id="A0A6M3WVW0"/>
<evidence type="ECO:0000256" key="2">
    <source>
        <dbReference type="ARBA" id="ARBA00022598"/>
    </source>
</evidence>
<keyword evidence="5" id="KW-0067">ATP-binding</keyword>
<evidence type="ECO:0000256" key="1">
    <source>
        <dbReference type="ARBA" id="ARBA00013267"/>
    </source>
</evidence>
<gene>
    <name evidence="8" type="primary">tilS</name>
</gene>
<accession>A0A6M3WVW0</accession>
<dbReference type="SUPFAM" id="SSF52402">
    <property type="entry name" value="Adenine nucleotide alpha hydrolases-like"/>
    <property type="match status" value="1"/>
</dbReference>
<dbReference type="InterPro" id="IPR012795">
    <property type="entry name" value="tRNA_Ile_lys_synt_N"/>
</dbReference>
<dbReference type="GO" id="GO:0005524">
    <property type="term" value="F:ATP binding"/>
    <property type="evidence" value="ECO:0007669"/>
    <property type="project" value="UniProtKB-KW"/>
</dbReference>
<evidence type="ECO:0000256" key="3">
    <source>
        <dbReference type="ARBA" id="ARBA00022694"/>
    </source>
</evidence>
<proteinExistence type="predicted"/>
<dbReference type="SUPFAM" id="SSF82829">
    <property type="entry name" value="MesJ substrate recognition domain-like"/>
    <property type="match status" value="1"/>
</dbReference>
<evidence type="ECO:0000256" key="6">
    <source>
        <dbReference type="ARBA" id="ARBA00048539"/>
    </source>
</evidence>
<dbReference type="InterPro" id="IPR014729">
    <property type="entry name" value="Rossmann-like_a/b/a_fold"/>
</dbReference>
<dbReference type="PANTHER" id="PTHR43033:SF1">
    <property type="entry name" value="TRNA(ILE)-LYSIDINE SYNTHASE-RELATED"/>
    <property type="match status" value="1"/>
</dbReference>
<dbReference type="Pfam" id="PF01171">
    <property type="entry name" value="ATP_bind_3"/>
    <property type="match status" value="1"/>
</dbReference>
<dbReference type="CDD" id="cd01992">
    <property type="entry name" value="TilS_N"/>
    <property type="match status" value="1"/>
</dbReference>
<keyword evidence="8" id="KW-0934">Plastid</keyword>
<protein>
    <recommendedName>
        <fullName evidence="1">tRNA(Ile)-lysidine synthetase</fullName>
        <ecNumber evidence="1">6.3.4.19</ecNumber>
    </recommendedName>
</protein>
<dbReference type="Gene3D" id="3.40.50.620">
    <property type="entry name" value="HUPs"/>
    <property type="match status" value="1"/>
</dbReference>
<keyword evidence="3" id="KW-0819">tRNA processing</keyword>
<comment type="catalytic activity">
    <reaction evidence="6">
        <text>cytidine(34) in tRNA(Ile2) + L-lysine + ATP = lysidine(34) in tRNA(Ile2) + AMP + diphosphate + H(+)</text>
        <dbReference type="Rhea" id="RHEA:43744"/>
        <dbReference type="Rhea" id="RHEA-COMP:10625"/>
        <dbReference type="Rhea" id="RHEA-COMP:10670"/>
        <dbReference type="ChEBI" id="CHEBI:15378"/>
        <dbReference type="ChEBI" id="CHEBI:30616"/>
        <dbReference type="ChEBI" id="CHEBI:32551"/>
        <dbReference type="ChEBI" id="CHEBI:33019"/>
        <dbReference type="ChEBI" id="CHEBI:82748"/>
        <dbReference type="ChEBI" id="CHEBI:83665"/>
        <dbReference type="ChEBI" id="CHEBI:456215"/>
        <dbReference type="EC" id="6.3.4.19"/>
    </reaction>
</comment>
<dbReference type="PANTHER" id="PTHR43033">
    <property type="entry name" value="TRNA(ILE)-LYSIDINE SYNTHASE-RELATED"/>
    <property type="match status" value="1"/>
</dbReference>
<geneLocation type="chloroplast" evidence="8"/>
<feature type="domain" description="tRNA(Ile)-lysidine/2-thiocytidine synthase N-terminal" evidence="7">
    <location>
        <begin position="4"/>
        <end position="151"/>
    </location>
</feature>
<keyword evidence="8" id="KW-0150">Chloroplast</keyword>
<dbReference type="InterPro" id="IPR011063">
    <property type="entry name" value="TilS/TtcA_N"/>
</dbReference>
<evidence type="ECO:0000259" key="7">
    <source>
        <dbReference type="Pfam" id="PF01171"/>
    </source>
</evidence>
<dbReference type="InterPro" id="IPR012094">
    <property type="entry name" value="tRNA_Ile_lys_synt"/>
</dbReference>
<evidence type="ECO:0000256" key="4">
    <source>
        <dbReference type="ARBA" id="ARBA00022741"/>
    </source>
</evidence>
<evidence type="ECO:0000256" key="5">
    <source>
        <dbReference type="ARBA" id="ARBA00022840"/>
    </source>
</evidence>
<keyword evidence="4" id="KW-0547">Nucleotide-binding</keyword>
<keyword evidence="2" id="KW-0436">Ligase</keyword>
<dbReference type="NCBIfam" id="TIGR02432">
    <property type="entry name" value="lysidine_TilS_N"/>
    <property type="match status" value="1"/>
</dbReference>
<dbReference type="EC" id="6.3.4.19" evidence="1"/>
<evidence type="ECO:0000313" key="8">
    <source>
        <dbReference type="EMBL" id="QJH88232.1"/>
    </source>
</evidence>